<gene>
    <name evidence="3" type="ORF">A5880_001196</name>
    <name evidence="4" type="ORF">A5880_002240</name>
</gene>
<protein>
    <recommendedName>
        <fullName evidence="2">DUF1648 domain-containing protein</fullName>
    </recommendedName>
</protein>
<reference evidence="3 5" key="2">
    <citation type="submission" date="2018-07" db="EMBL/GenBank/DDBJ databases">
        <title>The Genome Sequence of Enterococcus sp. DIV0659b.</title>
        <authorList>
            <consortium name="The Broad Institute Genomics Platform"/>
            <consortium name="The Broad Institute Genomic Center for Infectious Diseases"/>
            <person name="Earl A."/>
            <person name="Manson A."/>
            <person name="Schwartman J."/>
            <person name="Gilmore M."/>
            <person name="Abouelleil A."/>
            <person name="Cao P."/>
            <person name="Chapman S."/>
            <person name="Cusick C."/>
            <person name="Shea T."/>
            <person name="Young S."/>
            <person name="Neafsey D."/>
            <person name="Nusbaum C."/>
            <person name="Birren B."/>
        </authorList>
    </citation>
    <scope>NUCLEOTIDE SEQUENCE [LARGE SCALE GENOMIC DNA]</scope>
    <source>
        <strain evidence="3 5">4G2_DIV0659</strain>
    </source>
</reference>
<dbReference type="EMBL" id="NGLE02000001">
    <property type="protein sequence ID" value="MEI5993649.1"/>
    <property type="molecule type" value="Genomic_DNA"/>
</dbReference>
<dbReference type="Pfam" id="PF07853">
    <property type="entry name" value="DUF1648"/>
    <property type="match status" value="1"/>
</dbReference>
<comment type="caution">
    <text evidence="4">The sequence shown here is derived from an EMBL/GenBank/DDBJ whole genome shotgun (WGS) entry which is preliminary data.</text>
</comment>
<dbReference type="InterPro" id="IPR012867">
    <property type="entry name" value="DUF1648"/>
</dbReference>
<dbReference type="AlphaFoldDB" id="A0A242CDH5"/>
<feature type="transmembrane region" description="Helical" evidence="1">
    <location>
        <begin position="47"/>
        <end position="64"/>
    </location>
</feature>
<dbReference type="Proteomes" id="UP000195139">
    <property type="component" value="Unassembled WGS sequence"/>
</dbReference>
<feature type="transmembrane region" description="Helical" evidence="1">
    <location>
        <begin position="9"/>
        <end position="27"/>
    </location>
</feature>
<keyword evidence="5" id="KW-1185">Reference proteome</keyword>
<dbReference type="OrthoDB" id="9808690at2"/>
<dbReference type="STRING" id="1834181.A5880_002240"/>
<dbReference type="RefSeq" id="WP_086331113.1">
    <property type="nucleotide sequence ID" value="NZ_NGLE02000001.1"/>
</dbReference>
<evidence type="ECO:0000259" key="2">
    <source>
        <dbReference type="Pfam" id="PF07853"/>
    </source>
</evidence>
<keyword evidence="1" id="KW-1133">Transmembrane helix</keyword>
<dbReference type="EMBL" id="NGLE01000003">
    <property type="protein sequence ID" value="OTO07970.1"/>
    <property type="molecule type" value="Genomic_DNA"/>
</dbReference>
<feature type="domain" description="DUF1648" evidence="2">
    <location>
        <begin position="11"/>
        <end position="51"/>
    </location>
</feature>
<evidence type="ECO:0000313" key="4">
    <source>
        <dbReference type="EMBL" id="OTO07970.1"/>
    </source>
</evidence>
<organism evidence="4">
    <name type="scientific">Candidatus Enterococcus mansonii</name>
    <dbReference type="NCBI Taxonomy" id="1834181"/>
    <lineage>
        <taxon>Bacteria</taxon>
        <taxon>Bacillati</taxon>
        <taxon>Bacillota</taxon>
        <taxon>Bacilli</taxon>
        <taxon>Lactobacillales</taxon>
        <taxon>Enterococcaceae</taxon>
        <taxon>Enterococcus</taxon>
    </lineage>
</organism>
<name>A0A242CDH5_9ENTE</name>
<accession>A0A242CDH5</accession>
<keyword evidence="1" id="KW-0812">Transmembrane</keyword>
<proteinExistence type="predicted"/>
<evidence type="ECO:0000313" key="3">
    <source>
        <dbReference type="EMBL" id="MEI5993649.1"/>
    </source>
</evidence>
<reference evidence="4" key="1">
    <citation type="submission" date="2017-05" db="EMBL/GenBank/DDBJ databases">
        <title>The Genome Sequence of Enterococcus sp. 4G2_DIV0659.</title>
        <authorList>
            <consortium name="The Broad Institute Genomics Platform"/>
            <consortium name="The Broad Institute Genomic Center for Infectious Diseases"/>
            <person name="Earl A."/>
            <person name="Manson A."/>
            <person name="Schwartman J."/>
            <person name="Gilmore M."/>
            <person name="Abouelleil A."/>
            <person name="Cao P."/>
            <person name="Chapman S."/>
            <person name="Cusick C."/>
            <person name="Shea T."/>
            <person name="Young S."/>
            <person name="Neafsey D."/>
            <person name="Nusbaum C."/>
            <person name="Birren B."/>
        </authorList>
    </citation>
    <scope>NUCLEOTIDE SEQUENCE [LARGE SCALE GENOMIC DNA]</scope>
    <source>
        <strain evidence="4">4G2_DIV0659</strain>
    </source>
</reference>
<evidence type="ECO:0000256" key="1">
    <source>
        <dbReference type="SAM" id="Phobius"/>
    </source>
</evidence>
<keyword evidence="1" id="KW-0472">Membrane</keyword>
<sequence length="72" mass="8380">MKISILKDLAVLLLIIVIIFIVCLFLPNVVPIHFNMQGKADTFINKYFLLFGSVIPYSAYYQFLRARIEKNK</sequence>
<evidence type="ECO:0000313" key="5">
    <source>
        <dbReference type="Proteomes" id="UP000195139"/>
    </source>
</evidence>